<proteinExistence type="predicted"/>
<reference evidence="1 2" key="1">
    <citation type="submission" date="2018-06" db="EMBL/GenBank/DDBJ databases">
        <title>Mucibacter soli gen. nov., sp. nov., a new member of the family Chitinophagaceae producing mucin.</title>
        <authorList>
            <person name="Kim M.-K."/>
            <person name="Park S."/>
            <person name="Kim T.-S."/>
            <person name="Joung Y."/>
            <person name="Han J.-H."/>
            <person name="Kim S.B."/>
        </authorList>
    </citation>
    <scope>NUCLEOTIDE SEQUENCE [LARGE SCALE GENOMIC DNA]</scope>
    <source>
        <strain evidence="1 2">R1-15</strain>
    </source>
</reference>
<organism evidence="1 2">
    <name type="scientific">Taibaiella soli</name>
    <dbReference type="NCBI Taxonomy" id="1649169"/>
    <lineage>
        <taxon>Bacteria</taxon>
        <taxon>Pseudomonadati</taxon>
        <taxon>Bacteroidota</taxon>
        <taxon>Chitinophagia</taxon>
        <taxon>Chitinophagales</taxon>
        <taxon>Chitinophagaceae</taxon>
        <taxon>Taibaiella</taxon>
    </lineage>
</organism>
<name>A0A2W2A6J8_9BACT</name>
<dbReference type="Proteomes" id="UP000248745">
    <property type="component" value="Unassembled WGS sequence"/>
</dbReference>
<gene>
    <name evidence="1" type="ORF">DN068_20920</name>
</gene>
<dbReference type="AlphaFoldDB" id="A0A2W2A6J8"/>
<accession>A0A2W2A6J8</accession>
<protein>
    <submittedName>
        <fullName evidence="1">Uncharacterized protein</fullName>
    </submittedName>
</protein>
<keyword evidence="2" id="KW-1185">Reference proteome</keyword>
<dbReference type="EMBL" id="QKTW01000028">
    <property type="protein sequence ID" value="PZF70891.1"/>
    <property type="molecule type" value="Genomic_DNA"/>
</dbReference>
<evidence type="ECO:0000313" key="1">
    <source>
        <dbReference type="EMBL" id="PZF70891.1"/>
    </source>
</evidence>
<sequence length="349" mass="40730">MHSSSAFANYARYYQLVNKAEETFVTTKDKSCYRYYDSAFKEYKLPYLKDAYIAAEIAFYLKDTTKFLHYLGISFRNGLPLSSVRSAPMLRHINQDPVYSKITALYESNKSAFKVDAQARNAIWLLCHESDSLKCETGKKKSNVPASERRQKFLAYESGFREYIYTNYLSKDIFPNERIIGVATDSLNLALLKANNKVDVWALAGIPTESSDEDNNKIDYELLAKYSLSVMIHSKCSFWKYREHLWNAVLNGYMQPKEYAILHVTSTIWNQTNDNPWDDCTIERQGHYYYVMPEETRVAPDFSAETMAQIEKNRAAVYLQKYSVDEQKKQMQQETGIWFFYDFQDRQSG</sequence>
<comment type="caution">
    <text evidence="1">The sequence shown here is derived from an EMBL/GenBank/DDBJ whole genome shotgun (WGS) entry which is preliminary data.</text>
</comment>
<evidence type="ECO:0000313" key="2">
    <source>
        <dbReference type="Proteomes" id="UP000248745"/>
    </source>
</evidence>